<dbReference type="Gramene" id="Pp3c12_22627V3.1">
    <property type="protein sequence ID" value="PAC:32973717.CDS.1"/>
    <property type="gene ID" value="Pp3c12_22627"/>
</dbReference>
<feature type="region of interest" description="Disordered" evidence="1">
    <location>
        <begin position="1"/>
        <end position="36"/>
    </location>
</feature>
<proteinExistence type="predicted"/>
<reference evidence="2 4" key="2">
    <citation type="journal article" date="2018" name="Plant J.">
        <title>The Physcomitrella patens chromosome-scale assembly reveals moss genome structure and evolution.</title>
        <authorList>
            <person name="Lang D."/>
            <person name="Ullrich K.K."/>
            <person name="Murat F."/>
            <person name="Fuchs J."/>
            <person name="Jenkins J."/>
            <person name="Haas F.B."/>
            <person name="Piednoel M."/>
            <person name="Gundlach H."/>
            <person name="Van Bel M."/>
            <person name="Meyberg R."/>
            <person name="Vives C."/>
            <person name="Morata J."/>
            <person name="Symeonidi A."/>
            <person name="Hiss M."/>
            <person name="Muchero W."/>
            <person name="Kamisugi Y."/>
            <person name="Saleh O."/>
            <person name="Blanc G."/>
            <person name="Decker E.L."/>
            <person name="van Gessel N."/>
            <person name="Grimwood J."/>
            <person name="Hayes R.D."/>
            <person name="Graham S.W."/>
            <person name="Gunter L.E."/>
            <person name="McDaniel S.F."/>
            <person name="Hoernstein S.N.W."/>
            <person name="Larsson A."/>
            <person name="Li F.W."/>
            <person name="Perroud P.F."/>
            <person name="Phillips J."/>
            <person name="Ranjan P."/>
            <person name="Rokshar D.S."/>
            <person name="Rothfels C.J."/>
            <person name="Schneider L."/>
            <person name="Shu S."/>
            <person name="Stevenson D.W."/>
            <person name="Thummler F."/>
            <person name="Tillich M."/>
            <person name="Villarreal Aguilar J.C."/>
            <person name="Widiez T."/>
            <person name="Wong G.K."/>
            <person name="Wymore A."/>
            <person name="Zhang Y."/>
            <person name="Zimmer A.D."/>
            <person name="Quatrano R.S."/>
            <person name="Mayer K.F.X."/>
            <person name="Goodstein D."/>
            <person name="Casacuberta J.M."/>
            <person name="Vandepoele K."/>
            <person name="Reski R."/>
            <person name="Cuming A.C."/>
            <person name="Tuskan G.A."/>
            <person name="Maumus F."/>
            <person name="Salse J."/>
            <person name="Schmutz J."/>
            <person name="Rensing S.A."/>
        </authorList>
    </citation>
    <scope>NUCLEOTIDE SEQUENCE [LARGE SCALE GENOMIC DNA]</scope>
    <source>
        <strain evidence="3 4">cv. Gransden 2004</strain>
    </source>
</reference>
<dbReference type="InParanoid" id="A0A2K1JRY0"/>
<evidence type="ECO:0000313" key="2">
    <source>
        <dbReference type="EMBL" id="PNR44226.1"/>
    </source>
</evidence>
<sequence length="104" mass="11185">MPPAPTFCPTNRPLPCPSVTSVGGINTPPPGRSSPNATARALMLAWIPMTFSIVSGGAQTIQTTRQTIRNSNPYETTPQNIIFELTINYSNRSSSSQRPARSIP</sequence>
<reference evidence="2 4" key="1">
    <citation type="journal article" date="2008" name="Science">
        <title>The Physcomitrella genome reveals evolutionary insights into the conquest of land by plants.</title>
        <authorList>
            <person name="Rensing S."/>
            <person name="Lang D."/>
            <person name="Zimmer A."/>
            <person name="Terry A."/>
            <person name="Salamov A."/>
            <person name="Shapiro H."/>
            <person name="Nishiyama T."/>
            <person name="Perroud P.-F."/>
            <person name="Lindquist E."/>
            <person name="Kamisugi Y."/>
            <person name="Tanahashi T."/>
            <person name="Sakakibara K."/>
            <person name="Fujita T."/>
            <person name="Oishi K."/>
            <person name="Shin-I T."/>
            <person name="Kuroki Y."/>
            <person name="Toyoda A."/>
            <person name="Suzuki Y."/>
            <person name="Hashimoto A."/>
            <person name="Yamaguchi K."/>
            <person name="Sugano A."/>
            <person name="Kohara Y."/>
            <person name="Fujiyama A."/>
            <person name="Anterola A."/>
            <person name="Aoki S."/>
            <person name="Ashton N."/>
            <person name="Barbazuk W.B."/>
            <person name="Barker E."/>
            <person name="Bennetzen J."/>
            <person name="Bezanilla M."/>
            <person name="Blankenship R."/>
            <person name="Cho S.H."/>
            <person name="Dutcher S."/>
            <person name="Estelle M."/>
            <person name="Fawcett J.A."/>
            <person name="Gundlach H."/>
            <person name="Hanada K."/>
            <person name="Heyl A."/>
            <person name="Hicks K.A."/>
            <person name="Hugh J."/>
            <person name="Lohr M."/>
            <person name="Mayer K."/>
            <person name="Melkozernov A."/>
            <person name="Murata T."/>
            <person name="Nelson D."/>
            <person name="Pils B."/>
            <person name="Prigge M."/>
            <person name="Reiss B."/>
            <person name="Renner T."/>
            <person name="Rombauts S."/>
            <person name="Rushton P."/>
            <person name="Sanderfoot A."/>
            <person name="Schween G."/>
            <person name="Shiu S.-H."/>
            <person name="Stueber K."/>
            <person name="Theodoulou F.L."/>
            <person name="Tu H."/>
            <person name="Van de Peer Y."/>
            <person name="Verrier P.J."/>
            <person name="Waters E."/>
            <person name="Wood A."/>
            <person name="Yang L."/>
            <person name="Cove D."/>
            <person name="Cuming A."/>
            <person name="Hasebe M."/>
            <person name="Lucas S."/>
            <person name="Mishler D.B."/>
            <person name="Reski R."/>
            <person name="Grigoriev I."/>
            <person name="Quatrano R.S."/>
            <person name="Boore J.L."/>
        </authorList>
    </citation>
    <scope>NUCLEOTIDE SEQUENCE [LARGE SCALE GENOMIC DNA]</scope>
    <source>
        <strain evidence="3 4">cv. Gransden 2004</strain>
    </source>
</reference>
<dbReference type="EMBL" id="ABEU02000012">
    <property type="protein sequence ID" value="PNR44226.1"/>
    <property type="molecule type" value="Genomic_DNA"/>
</dbReference>
<gene>
    <name evidence="2" type="ORF">PHYPA_016610</name>
</gene>
<organism evidence="2">
    <name type="scientific">Physcomitrium patens</name>
    <name type="common">Spreading-leaved earth moss</name>
    <name type="synonym">Physcomitrella patens</name>
    <dbReference type="NCBI Taxonomy" id="3218"/>
    <lineage>
        <taxon>Eukaryota</taxon>
        <taxon>Viridiplantae</taxon>
        <taxon>Streptophyta</taxon>
        <taxon>Embryophyta</taxon>
        <taxon>Bryophyta</taxon>
        <taxon>Bryophytina</taxon>
        <taxon>Bryopsida</taxon>
        <taxon>Funariidae</taxon>
        <taxon>Funariales</taxon>
        <taxon>Funariaceae</taxon>
        <taxon>Physcomitrium</taxon>
    </lineage>
</organism>
<accession>A0A2K1JRY0</accession>
<keyword evidence="4" id="KW-1185">Reference proteome</keyword>
<protein>
    <submittedName>
        <fullName evidence="2 3">Uncharacterized protein</fullName>
    </submittedName>
</protein>
<reference evidence="3" key="3">
    <citation type="submission" date="2020-12" db="UniProtKB">
        <authorList>
            <consortium name="EnsemblPlants"/>
        </authorList>
    </citation>
    <scope>IDENTIFICATION</scope>
</reference>
<dbReference type="AlphaFoldDB" id="A0A2K1JRY0"/>
<evidence type="ECO:0000313" key="4">
    <source>
        <dbReference type="Proteomes" id="UP000006727"/>
    </source>
</evidence>
<dbReference type="Proteomes" id="UP000006727">
    <property type="component" value="Chromosome 12"/>
</dbReference>
<evidence type="ECO:0000313" key="3">
    <source>
        <dbReference type="EnsemblPlants" id="PAC:32973717.CDS.1"/>
    </source>
</evidence>
<feature type="compositionally biased region" description="Pro residues" evidence="1">
    <location>
        <begin position="1"/>
        <end position="16"/>
    </location>
</feature>
<dbReference type="EnsemblPlants" id="Pp3c12_22627V3.1">
    <property type="protein sequence ID" value="PAC:32973717.CDS.1"/>
    <property type="gene ID" value="Pp3c12_22627"/>
</dbReference>
<name>A0A2K1JRY0_PHYPA</name>
<evidence type="ECO:0000256" key="1">
    <source>
        <dbReference type="SAM" id="MobiDB-lite"/>
    </source>
</evidence>